<reference evidence="2" key="1">
    <citation type="submission" date="2023-08" db="EMBL/GenBank/DDBJ databases">
        <title>Black Yeasts Isolated from many extreme environments.</title>
        <authorList>
            <person name="Coleine C."/>
            <person name="Stajich J.E."/>
            <person name="Selbmann L."/>
        </authorList>
    </citation>
    <scope>NUCLEOTIDE SEQUENCE</scope>
    <source>
        <strain evidence="2">CCFEE 5401</strain>
    </source>
</reference>
<dbReference type="PANTHER" id="PTHR40466">
    <property type="entry name" value="EXPRESSED PROTEIN"/>
    <property type="match status" value="1"/>
</dbReference>
<feature type="region of interest" description="Disordered" evidence="1">
    <location>
        <begin position="268"/>
        <end position="307"/>
    </location>
</feature>
<proteinExistence type="predicted"/>
<dbReference type="EMBL" id="JAVRRL010000035">
    <property type="protein sequence ID" value="KAK5111885.1"/>
    <property type="molecule type" value="Genomic_DNA"/>
</dbReference>
<organism evidence="2 3">
    <name type="scientific">Meristemomyces frigidus</name>
    <dbReference type="NCBI Taxonomy" id="1508187"/>
    <lineage>
        <taxon>Eukaryota</taxon>
        <taxon>Fungi</taxon>
        <taxon>Dikarya</taxon>
        <taxon>Ascomycota</taxon>
        <taxon>Pezizomycotina</taxon>
        <taxon>Dothideomycetes</taxon>
        <taxon>Dothideomycetidae</taxon>
        <taxon>Mycosphaerellales</taxon>
        <taxon>Teratosphaeriaceae</taxon>
        <taxon>Meristemomyces</taxon>
    </lineage>
</organism>
<sequence>MSFIARRALYRAPRAPIRTTRRTYAENKPGQSKDFTGDGAAEKKVDLREGAKRDPELYILLAIMTSAFGLAGWHFSSNPTSSSSENKVAQAVDSEPWKTGGTAKYQYHPHGDPSKGRKDAPSALNEVIIPNVNLPKALHEKYNKWVQLILKNIFSSCPNLLGWTMVSQSALPKGCDPATPTLKPPLRKGAPLTTQQKIAAATVKREQAKKNTVRRALASERAVKKPRSLAPPGERAQWGTEPSPAEKLPKKDELLTTQGKMRAAALKAAERDGGRATTAGEGDMAGFGSRDNSGKDKEKHSGKTPITAKKKKLVAEPLRMLKVIETHGSSQLRFGPRGKVEHPAVMSRRTRKGTRVLQCIRAKALADGRLKAMWESEDVQTMLVETQGFQDKIKAALKMMERNGILRAKVEKLVQRRLFPDPMTLEFTADDLQASAVKFRLLSLPLSVRKRIYEYAVVESEHFIYPDLPTGQEQPDLAMVSREIRAQMLPIFYGRNVFAVDLTVQPKGRSRAEGMTALTRWWRSLGHSGWFGIIRRWVFYHAPLTPAGQEDEDVMLSITFRTQGAGGAWDARVEVHRQASCVLAGQSCVVRQTPEWANKLVVRVCDAAKGRSVSGEMVLGFSEAVRGRMSELIDFRCTGA</sequence>
<dbReference type="Proteomes" id="UP001310890">
    <property type="component" value="Unassembled WGS sequence"/>
</dbReference>
<feature type="region of interest" description="Disordered" evidence="1">
    <location>
        <begin position="206"/>
        <end position="252"/>
    </location>
</feature>
<dbReference type="AlphaFoldDB" id="A0AAN7TEG4"/>
<dbReference type="PANTHER" id="PTHR40466:SF1">
    <property type="entry name" value="FUNGAL PROTEIN"/>
    <property type="match status" value="1"/>
</dbReference>
<feature type="region of interest" description="Disordered" evidence="1">
    <location>
        <begin position="79"/>
        <end position="120"/>
    </location>
</feature>
<gene>
    <name evidence="2" type="ORF">LTR62_004617</name>
</gene>
<accession>A0AAN7TEG4</accession>
<evidence type="ECO:0000256" key="1">
    <source>
        <dbReference type="SAM" id="MobiDB-lite"/>
    </source>
</evidence>
<comment type="caution">
    <text evidence="2">The sequence shown here is derived from an EMBL/GenBank/DDBJ whole genome shotgun (WGS) entry which is preliminary data.</text>
</comment>
<evidence type="ECO:0000313" key="2">
    <source>
        <dbReference type="EMBL" id="KAK5111885.1"/>
    </source>
</evidence>
<evidence type="ECO:0000313" key="3">
    <source>
        <dbReference type="Proteomes" id="UP001310890"/>
    </source>
</evidence>
<feature type="compositionally biased region" description="Basic and acidic residues" evidence="1">
    <location>
        <begin position="109"/>
        <end position="120"/>
    </location>
</feature>
<protein>
    <submittedName>
        <fullName evidence="2">Uncharacterized protein</fullName>
    </submittedName>
</protein>
<feature type="compositionally biased region" description="Basic and acidic residues" evidence="1">
    <location>
        <begin position="292"/>
        <end position="301"/>
    </location>
</feature>
<dbReference type="InterPro" id="IPR039965">
    <property type="entry name" value="C3H7.08c"/>
</dbReference>
<name>A0AAN7TEG4_9PEZI</name>